<protein>
    <submittedName>
        <fullName evidence="1">YfcL protein</fullName>
    </submittedName>
</protein>
<dbReference type="EMBL" id="FNVQ01000001">
    <property type="protein sequence ID" value="SEG10858.1"/>
    <property type="molecule type" value="Genomic_DNA"/>
</dbReference>
<dbReference type="InterPro" id="IPR014987">
    <property type="entry name" value="UPF_YfcL"/>
</dbReference>
<sequence length="94" mass="10342">MSAFEQAADQAYNQLTQMETEAGFDDNDKRFFASYLLGHLSLVAAEGGDDLEALDREVNASLDKAFSVDRLSDQDKLGIRSLWQAINADIGRGL</sequence>
<proteinExistence type="predicted"/>
<dbReference type="Pfam" id="PF08891">
    <property type="entry name" value="YfcL"/>
    <property type="match status" value="1"/>
</dbReference>
<evidence type="ECO:0000313" key="1">
    <source>
        <dbReference type="EMBL" id="SEG10858.1"/>
    </source>
</evidence>
<dbReference type="OrthoDB" id="6120956at2"/>
<accession>A0A1H5XGG9</accession>
<reference evidence="1 2" key="1">
    <citation type="submission" date="2016-10" db="EMBL/GenBank/DDBJ databases">
        <authorList>
            <person name="de Groot N.N."/>
        </authorList>
    </citation>
    <scope>NUCLEOTIDE SEQUENCE [LARGE SCALE GENOMIC DNA]</scope>
    <source>
        <strain evidence="1 2">DSM 22012</strain>
    </source>
</reference>
<evidence type="ECO:0000313" key="2">
    <source>
        <dbReference type="Proteomes" id="UP000236745"/>
    </source>
</evidence>
<name>A0A1H5XGG9_9GAMM</name>
<gene>
    <name evidence="1" type="ORF">SAMN05444390_1011380</name>
</gene>
<dbReference type="RefSeq" id="WP_104002289.1">
    <property type="nucleotide sequence ID" value="NZ_FNVQ01000001.1"/>
</dbReference>
<keyword evidence="2" id="KW-1185">Reference proteome</keyword>
<dbReference type="AlphaFoldDB" id="A0A1H5XGG9"/>
<organism evidence="1 2">
    <name type="scientific">Marinobacterium lutimaris</name>
    <dbReference type="NCBI Taxonomy" id="568106"/>
    <lineage>
        <taxon>Bacteria</taxon>
        <taxon>Pseudomonadati</taxon>
        <taxon>Pseudomonadota</taxon>
        <taxon>Gammaproteobacteria</taxon>
        <taxon>Oceanospirillales</taxon>
        <taxon>Oceanospirillaceae</taxon>
        <taxon>Marinobacterium</taxon>
    </lineage>
</organism>
<dbReference type="Proteomes" id="UP000236745">
    <property type="component" value="Unassembled WGS sequence"/>
</dbReference>